<evidence type="ECO:0000313" key="2">
    <source>
        <dbReference type="EMBL" id="RLN60105.1"/>
    </source>
</evidence>
<evidence type="ECO:0000313" key="4">
    <source>
        <dbReference type="Proteomes" id="UP000284657"/>
    </source>
</evidence>
<dbReference type="Proteomes" id="UP000284657">
    <property type="component" value="Unassembled WGS sequence"/>
</dbReference>
<accession>A0A3F2RLH3</accession>
<evidence type="ECO:0000313" key="1">
    <source>
        <dbReference type="EMBL" id="RLN59887.1"/>
    </source>
</evidence>
<name>A0A3F2RLH3_9STRA</name>
<proteinExistence type="predicted"/>
<dbReference type="InterPro" id="IPR055313">
    <property type="entry name" value="Temptin-like"/>
</dbReference>
<protein>
    <submittedName>
        <fullName evidence="1">Uncharacterized protein</fullName>
    </submittedName>
</protein>
<sequence length="172" mass="19886">MVVLLLSEAEASRKYVARLPNGGNVTNTPAIGHPDGTGASRATNAFDERPGAWRPMLCVESDCEPRGSLDDWRFPPQQRILDFGPVIVGEYHLQCILKFDGYSEFYRYKYAFQYDRSEHEYPSLDHSQFNHYKCAFKHDRTFDDNTIDNETSYDYKYPEHDHAIGYSCPDLK</sequence>
<dbReference type="EMBL" id="MBDO02000208">
    <property type="protein sequence ID" value="RLN59887.1"/>
    <property type="molecule type" value="Genomic_DNA"/>
</dbReference>
<dbReference type="EMBL" id="MBAD02000998">
    <property type="protein sequence ID" value="RLN60105.1"/>
    <property type="molecule type" value="Genomic_DNA"/>
</dbReference>
<dbReference type="AlphaFoldDB" id="A0A3F2RLH3"/>
<reference evidence="3 4" key="1">
    <citation type="submission" date="2018-07" db="EMBL/GenBank/DDBJ databases">
        <title>Genome sequencing of oomycete isolates from Chile give support for New Zealand origin for Phytophthora kernoviae and make available the first Nothophytophthora sp. genome.</title>
        <authorList>
            <person name="Studholme D.J."/>
            <person name="Sanfuentes E."/>
            <person name="Panda P."/>
            <person name="Hill R."/>
            <person name="Sambles C."/>
            <person name="Grant M."/>
            <person name="Williams N.M."/>
            <person name="Mcdougal R.L."/>
        </authorList>
    </citation>
    <scope>NUCLEOTIDE SEQUENCE [LARGE SCALE GENOMIC DNA]</scope>
    <source>
        <strain evidence="1">Chile6</strain>
        <strain evidence="2">Chile7</strain>
    </source>
</reference>
<dbReference type="PANTHER" id="PTHR34737:SF2">
    <property type="entry name" value="EF-HAND DOMAIN-CONTAINING PROTEIN"/>
    <property type="match status" value="1"/>
</dbReference>
<organism evidence="1 3">
    <name type="scientific">Phytophthora kernoviae</name>
    <dbReference type="NCBI Taxonomy" id="325452"/>
    <lineage>
        <taxon>Eukaryota</taxon>
        <taxon>Sar</taxon>
        <taxon>Stramenopiles</taxon>
        <taxon>Oomycota</taxon>
        <taxon>Peronosporomycetes</taxon>
        <taxon>Peronosporales</taxon>
        <taxon>Peronosporaceae</taxon>
        <taxon>Phytophthora</taxon>
    </lineage>
</organism>
<evidence type="ECO:0000313" key="3">
    <source>
        <dbReference type="Proteomes" id="UP000277300"/>
    </source>
</evidence>
<dbReference type="Proteomes" id="UP000277300">
    <property type="component" value="Unassembled WGS sequence"/>
</dbReference>
<comment type="caution">
    <text evidence="1">The sequence shown here is derived from an EMBL/GenBank/DDBJ whole genome shotgun (WGS) entry which is preliminary data.</text>
</comment>
<dbReference type="PANTHER" id="PTHR34737">
    <property type="entry name" value="EF-HAND DOMAIN-CONTAINING PROTEIN"/>
    <property type="match status" value="1"/>
</dbReference>
<dbReference type="OrthoDB" id="10593804at2759"/>
<gene>
    <name evidence="2" type="ORF">BBJ29_009612</name>
    <name evidence="1" type="ORF">BBP00_00006260</name>
</gene>